<dbReference type="SUPFAM" id="SSF53448">
    <property type="entry name" value="Nucleotide-diphospho-sugar transferases"/>
    <property type="match status" value="1"/>
</dbReference>
<sequence>MAEAEVLEETGSGAGQQAAVDLLIGVTGAVSLDELRIRVSEVLAQAGRPGPGRVVVAWPGGEDATPVEPRDGFELIPYRVPPVNDGGAWAQISAAQRGVLALAAELKAAACLVLAADLEALHGEAVQTMAGAVLGRQCDLALPVYALTRYEGLLNTAILAPMSRALYARRVEFPLPFEFAASARYVECVAHSHGANAQGVLWPLSHAVQEPMPRNAGVCQVHLRAHHHAPMEGLDLTAVLSQIVGALFTEVELTASSWQRLRGSQPATVWGEPHAPVMPEEPVDAREMVESFQLAARNLGELWSLVLPPVALLELKRLARQPVESFRMPDALWARMVYDFALAHRLRTMGRSHLMGALTPLYLGWVASYVQEIALLPAAEVAERQERLARAFEENKPYLVSRWRWPDRFNP</sequence>
<evidence type="ECO:0000313" key="1">
    <source>
        <dbReference type="EMBL" id="HGY95509.1"/>
    </source>
</evidence>
<accession>A0A7V4XUQ8</accession>
<gene>
    <name evidence="1" type="ORF">ENW50_12620</name>
</gene>
<proteinExistence type="predicted"/>
<dbReference type="InterPro" id="IPR029044">
    <property type="entry name" value="Nucleotide-diphossugar_trans"/>
</dbReference>
<comment type="caution">
    <text evidence="1">The sequence shown here is derived from an EMBL/GenBank/DDBJ whole genome shotgun (WGS) entry which is preliminary data.</text>
</comment>
<reference evidence="1" key="1">
    <citation type="journal article" date="2020" name="mSystems">
        <title>Genome- and Community-Level Interaction Insights into Carbon Utilization and Element Cycling Functions of Hydrothermarchaeota in Hydrothermal Sediment.</title>
        <authorList>
            <person name="Zhou Z."/>
            <person name="Liu Y."/>
            <person name="Xu W."/>
            <person name="Pan J."/>
            <person name="Luo Z.H."/>
            <person name="Li M."/>
        </authorList>
    </citation>
    <scope>NUCLEOTIDE SEQUENCE [LARGE SCALE GENOMIC DNA]</scope>
    <source>
        <strain evidence="1">SpSt-855</strain>
    </source>
</reference>
<dbReference type="AlphaFoldDB" id="A0A7V4XUQ8"/>
<name>A0A7V4XUQ8_9BACT</name>
<organism evidence="1">
    <name type="scientific">Acidobacterium capsulatum</name>
    <dbReference type="NCBI Taxonomy" id="33075"/>
    <lineage>
        <taxon>Bacteria</taxon>
        <taxon>Pseudomonadati</taxon>
        <taxon>Acidobacteriota</taxon>
        <taxon>Terriglobia</taxon>
        <taxon>Terriglobales</taxon>
        <taxon>Acidobacteriaceae</taxon>
        <taxon>Acidobacterium</taxon>
    </lineage>
</organism>
<dbReference type="EMBL" id="DTKL01000078">
    <property type="protein sequence ID" value="HGY95509.1"/>
    <property type="molecule type" value="Genomic_DNA"/>
</dbReference>
<dbReference type="Gene3D" id="3.90.550.10">
    <property type="entry name" value="Spore Coat Polysaccharide Biosynthesis Protein SpsA, Chain A"/>
    <property type="match status" value="1"/>
</dbReference>
<evidence type="ECO:0008006" key="2">
    <source>
        <dbReference type="Google" id="ProtNLM"/>
    </source>
</evidence>
<protein>
    <recommendedName>
        <fullName evidence="2">Glycosyl transferase family 2</fullName>
    </recommendedName>
</protein>